<evidence type="ECO:0000313" key="2">
    <source>
        <dbReference type="Proteomes" id="UP000004431"/>
    </source>
</evidence>
<dbReference type="EMBL" id="AEDQ01000014">
    <property type="protein sequence ID" value="EFL44480.1"/>
    <property type="molecule type" value="Genomic_DNA"/>
</dbReference>
<sequence>MKYVHAFYAAAGVALAGVVAGITTKESVRKAAVRTTVLGMRVSDACTRELQTIIDEASDVRAEAREQAKLDAAVRARLAELEPGIRAELASKYGIAHNETTAACTQAAAEVAPQAAH</sequence>
<protein>
    <submittedName>
        <fullName evidence="1">Uncharacterized protein</fullName>
    </submittedName>
</protein>
<proteinExistence type="predicted"/>
<accession>A0ABN0B0Y1</accession>
<organism evidence="1 2">
    <name type="scientific">Fannyhessea vaginae PB189-T1-4</name>
    <dbReference type="NCBI Taxonomy" id="866774"/>
    <lineage>
        <taxon>Bacteria</taxon>
        <taxon>Bacillati</taxon>
        <taxon>Actinomycetota</taxon>
        <taxon>Coriobacteriia</taxon>
        <taxon>Coriobacteriales</taxon>
        <taxon>Atopobiaceae</taxon>
        <taxon>Fannyhessea</taxon>
    </lineage>
</organism>
<gene>
    <name evidence="1" type="ORF">HMPREF9248_1139</name>
</gene>
<name>A0ABN0B0Y1_9ACTN</name>
<dbReference type="RefSeq" id="WP_006303752.1">
    <property type="nucleotide sequence ID" value="NZ_AEDQ01000014.1"/>
</dbReference>
<dbReference type="Proteomes" id="UP000004431">
    <property type="component" value="Unassembled WGS sequence"/>
</dbReference>
<evidence type="ECO:0000313" key="1">
    <source>
        <dbReference type="EMBL" id="EFL44480.1"/>
    </source>
</evidence>
<comment type="caution">
    <text evidence="1">The sequence shown here is derived from an EMBL/GenBank/DDBJ whole genome shotgun (WGS) entry which is preliminary data.</text>
</comment>
<reference evidence="1 2" key="1">
    <citation type="submission" date="2010-08" db="EMBL/GenBank/DDBJ databases">
        <authorList>
            <person name="Durkin A.S."/>
            <person name="Madupu R."/>
            <person name="Torralba M."/>
            <person name="Gillis M."/>
            <person name="Methe B."/>
            <person name="Sutton G."/>
            <person name="Nelson K.E."/>
        </authorList>
    </citation>
    <scope>NUCLEOTIDE SEQUENCE [LARGE SCALE GENOMIC DNA]</scope>
    <source>
        <strain evidence="1 2">PB189-T1-4</strain>
    </source>
</reference>
<keyword evidence="2" id="KW-1185">Reference proteome</keyword>